<dbReference type="RefSeq" id="WP_247380530.1">
    <property type="nucleotide sequence ID" value="NZ_JALLGV010000008.1"/>
</dbReference>
<dbReference type="AlphaFoldDB" id="A0ABD6CCY4"/>
<dbReference type="PANTHER" id="PTHR34796">
    <property type="entry name" value="EXPRESSED PROTEIN"/>
    <property type="match status" value="1"/>
</dbReference>
<proteinExistence type="predicted"/>
<keyword evidence="2" id="KW-1185">Reference proteome</keyword>
<dbReference type="Proteomes" id="UP001597119">
    <property type="component" value="Unassembled WGS sequence"/>
</dbReference>
<comment type="caution">
    <text evidence="1">The sequence shown here is derived from an EMBL/GenBank/DDBJ whole genome shotgun (WGS) entry which is preliminary data.</text>
</comment>
<dbReference type="EMBL" id="JBHUDJ010000006">
    <property type="protein sequence ID" value="MFD1587859.1"/>
    <property type="molecule type" value="Genomic_DNA"/>
</dbReference>
<evidence type="ECO:0000313" key="2">
    <source>
        <dbReference type="Proteomes" id="UP001597119"/>
    </source>
</evidence>
<dbReference type="PANTHER" id="PTHR34796:SF1">
    <property type="entry name" value="EXPRESSED PROTEIN"/>
    <property type="match status" value="1"/>
</dbReference>
<dbReference type="InterPro" id="IPR005500">
    <property type="entry name" value="DUF309"/>
</dbReference>
<evidence type="ECO:0000313" key="1">
    <source>
        <dbReference type="EMBL" id="MFD1587859.1"/>
    </source>
</evidence>
<dbReference type="Gene3D" id="1.10.3450.10">
    <property type="entry name" value="TTHA0068-like"/>
    <property type="match status" value="1"/>
</dbReference>
<sequence length="205" mass="22620">MEPNLRAGLAIYNAGDFHAAHDAWEEYWLGLERDTDDEQFLHGLIQFTAAVHHASERNWAGATGLADSAAAYLVDLGEQYRGVDLTAVRSFLGALGDDPEVIERGGPPALTHDGAVVELAELSFEAAAVAAEVYAEDRHYDESVVEQAIRYAETDVDAGQETSEFVTFVLDFARDAAHRGIVYQRLAEHVQRREQREADVDGLFE</sequence>
<protein>
    <submittedName>
        <fullName evidence="1">DUF309 domain-containing protein</fullName>
    </submittedName>
</protein>
<dbReference type="InterPro" id="IPR023203">
    <property type="entry name" value="TTHA0068_sf"/>
</dbReference>
<dbReference type="SUPFAM" id="SSF140663">
    <property type="entry name" value="TTHA0068-like"/>
    <property type="match status" value="1"/>
</dbReference>
<organism evidence="1 2">
    <name type="scientific">Halorientalis brevis</name>
    <dbReference type="NCBI Taxonomy" id="1126241"/>
    <lineage>
        <taxon>Archaea</taxon>
        <taxon>Methanobacteriati</taxon>
        <taxon>Methanobacteriota</taxon>
        <taxon>Stenosarchaea group</taxon>
        <taxon>Halobacteria</taxon>
        <taxon>Halobacteriales</taxon>
        <taxon>Haloarculaceae</taxon>
        <taxon>Halorientalis</taxon>
    </lineage>
</organism>
<reference evidence="1 2" key="1">
    <citation type="journal article" date="2019" name="Int. J. Syst. Evol. Microbiol.">
        <title>The Global Catalogue of Microorganisms (GCM) 10K type strain sequencing project: providing services to taxonomists for standard genome sequencing and annotation.</title>
        <authorList>
            <consortium name="The Broad Institute Genomics Platform"/>
            <consortium name="The Broad Institute Genome Sequencing Center for Infectious Disease"/>
            <person name="Wu L."/>
            <person name="Ma J."/>
        </authorList>
    </citation>
    <scope>NUCLEOTIDE SEQUENCE [LARGE SCALE GENOMIC DNA]</scope>
    <source>
        <strain evidence="1 2">CGMCC 1.12125</strain>
    </source>
</reference>
<accession>A0ABD6CCY4</accession>
<gene>
    <name evidence="1" type="ORF">ACFR9U_12785</name>
</gene>
<dbReference type="Pfam" id="PF03745">
    <property type="entry name" value="DUF309"/>
    <property type="match status" value="1"/>
</dbReference>
<name>A0ABD6CCY4_9EURY</name>